<evidence type="ECO:0000313" key="2">
    <source>
        <dbReference type="Proteomes" id="UP001345963"/>
    </source>
</evidence>
<organism evidence="1 2">
    <name type="scientific">Ataeniobius toweri</name>
    <dbReference type="NCBI Taxonomy" id="208326"/>
    <lineage>
        <taxon>Eukaryota</taxon>
        <taxon>Metazoa</taxon>
        <taxon>Chordata</taxon>
        <taxon>Craniata</taxon>
        <taxon>Vertebrata</taxon>
        <taxon>Euteleostomi</taxon>
        <taxon>Actinopterygii</taxon>
        <taxon>Neopterygii</taxon>
        <taxon>Teleostei</taxon>
        <taxon>Neoteleostei</taxon>
        <taxon>Acanthomorphata</taxon>
        <taxon>Ovalentaria</taxon>
        <taxon>Atherinomorphae</taxon>
        <taxon>Cyprinodontiformes</taxon>
        <taxon>Goodeidae</taxon>
        <taxon>Ataeniobius</taxon>
    </lineage>
</organism>
<accession>A0ABU7BU30</accession>
<dbReference type="EMBL" id="JAHUTI010069132">
    <property type="protein sequence ID" value="MED6254058.1"/>
    <property type="molecule type" value="Genomic_DNA"/>
</dbReference>
<evidence type="ECO:0000313" key="1">
    <source>
        <dbReference type="EMBL" id="MED6254058.1"/>
    </source>
</evidence>
<keyword evidence="2" id="KW-1185">Reference proteome</keyword>
<sequence length="147" mass="16939">MARTNATLFHFNPRFSNWLEVPFQHCRISSTREATRFDPSIVATHSLNECPWQRLCCPTPPCNIKETCQPQQPYKFQSLQHLKTNFIHTWHSVTGELLNYIGNFCHSNDLTTPLPSDSDSALTLSTLSKSSKMRETAPQYRWPVLQS</sequence>
<proteinExistence type="predicted"/>
<reference evidence="1 2" key="1">
    <citation type="submission" date="2021-07" db="EMBL/GenBank/DDBJ databases">
        <authorList>
            <person name="Palmer J.M."/>
        </authorList>
    </citation>
    <scope>NUCLEOTIDE SEQUENCE [LARGE SCALE GENOMIC DNA]</scope>
    <source>
        <strain evidence="1 2">AT_MEX2019</strain>
        <tissue evidence="1">Muscle</tissue>
    </source>
</reference>
<comment type="caution">
    <text evidence="1">The sequence shown here is derived from an EMBL/GenBank/DDBJ whole genome shotgun (WGS) entry which is preliminary data.</text>
</comment>
<dbReference type="Proteomes" id="UP001345963">
    <property type="component" value="Unassembled WGS sequence"/>
</dbReference>
<protein>
    <submittedName>
        <fullName evidence="1">Uncharacterized protein</fullName>
    </submittedName>
</protein>
<name>A0ABU7BU30_9TELE</name>
<gene>
    <name evidence="1" type="ORF">ATANTOWER_013838</name>
</gene>